<keyword evidence="7" id="KW-1185">Reference proteome</keyword>
<dbReference type="InterPro" id="IPR008197">
    <property type="entry name" value="WAP_dom"/>
</dbReference>
<evidence type="ECO:0000313" key="6">
    <source>
        <dbReference type="EMBL" id="KAG8177852.1"/>
    </source>
</evidence>
<dbReference type="SUPFAM" id="SSF57256">
    <property type="entry name" value="Elafin-like"/>
    <property type="match status" value="1"/>
</dbReference>
<dbReference type="Pfam" id="PF00095">
    <property type="entry name" value="WAP"/>
    <property type="match status" value="1"/>
</dbReference>
<evidence type="ECO:0000256" key="4">
    <source>
        <dbReference type="ARBA" id="ARBA00023157"/>
    </source>
</evidence>
<evidence type="ECO:0000256" key="3">
    <source>
        <dbReference type="ARBA" id="ARBA00022729"/>
    </source>
</evidence>
<protein>
    <recommendedName>
        <fullName evidence="5">WAP domain-containing protein</fullName>
    </recommendedName>
</protein>
<sequence length="157" mass="17304">MQGLCILYPHDVRTCLMMVIRSLDMWLVLLLVSLVVGEVMSQSKPFPFGPRRRVLPGQRSSGCSDCATELKQCILSCVEKYDCSEMNIKEGFCPIGDKKPDNCSISSSSFLNVCKTDTDCPGNKKCCQNGCSKVCSSALPVPPHQTVRRNRIPVKLG</sequence>
<dbReference type="GO" id="GO:0004867">
    <property type="term" value="F:serine-type endopeptidase inhibitor activity"/>
    <property type="evidence" value="ECO:0007669"/>
    <property type="project" value="TreeGrafter"/>
</dbReference>
<dbReference type="PANTHER" id="PTHR19441">
    <property type="entry name" value="WHEY ACDIC PROTEIN WAP"/>
    <property type="match status" value="1"/>
</dbReference>
<proteinExistence type="predicted"/>
<dbReference type="PROSITE" id="PS51390">
    <property type="entry name" value="WAP"/>
    <property type="match status" value="1"/>
</dbReference>
<keyword evidence="2" id="KW-0800">Toxin</keyword>
<comment type="caution">
    <text evidence="6">The sequence shown here is derived from an EMBL/GenBank/DDBJ whole genome shotgun (WGS) entry which is preliminary data.</text>
</comment>
<accession>A0AAV6U088</accession>
<dbReference type="Gene3D" id="4.10.75.10">
    <property type="entry name" value="Elafin-like"/>
    <property type="match status" value="1"/>
</dbReference>
<evidence type="ECO:0000256" key="2">
    <source>
        <dbReference type="ARBA" id="ARBA00022656"/>
    </source>
</evidence>
<dbReference type="InterPro" id="IPR036645">
    <property type="entry name" value="Elafin-like_sf"/>
</dbReference>
<organism evidence="6 7">
    <name type="scientific">Oedothorax gibbosus</name>
    <dbReference type="NCBI Taxonomy" id="931172"/>
    <lineage>
        <taxon>Eukaryota</taxon>
        <taxon>Metazoa</taxon>
        <taxon>Ecdysozoa</taxon>
        <taxon>Arthropoda</taxon>
        <taxon>Chelicerata</taxon>
        <taxon>Arachnida</taxon>
        <taxon>Araneae</taxon>
        <taxon>Araneomorphae</taxon>
        <taxon>Entelegynae</taxon>
        <taxon>Araneoidea</taxon>
        <taxon>Linyphiidae</taxon>
        <taxon>Erigoninae</taxon>
        <taxon>Oedothorax</taxon>
    </lineage>
</organism>
<dbReference type="GO" id="GO:0090729">
    <property type="term" value="F:toxin activity"/>
    <property type="evidence" value="ECO:0007669"/>
    <property type="project" value="UniProtKB-KW"/>
</dbReference>
<evidence type="ECO:0000256" key="1">
    <source>
        <dbReference type="ARBA" id="ARBA00002878"/>
    </source>
</evidence>
<reference evidence="6 7" key="1">
    <citation type="journal article" date="2022" name="Nat. Ecol. Evol.">
        <title>A masculinizing supergene underlies an exaggerated male reproductive morph in a spider.</title>
        <authorList>
            <person name="Hendrickx F."/>
            <person name="De Corte Z."/>
            <person name="Sonet G."/>
            <person name="Van Belleghem S.M."/>
            <person name="Kostlbacher S."/>
            <person name="Vangestel C."/>
        </authorList>
    </citation>
    <scope>NUCLEOTIDE SEQUENCE [LARGE SCALE GENOMIC DNA]</scope>
    <source>
        <strain evidence="6">W744_W776</strain>
    </source>
</reference>
<dbReference type="Proteomes" id="UP000827092">
    <property type="component" value="Unassembled WGS sequence"/>
</dbReference>
<keyword evidence="4" id="KW-1015">Disulfide bond</keyword>
<dbReference type="AlphaFoldDB" id="A0AAV6U088"/>
<evidence type="ECO:0000313" key="7">
    <source>
        <dbReference type="Proteomes" id="UP000827092"/>
    </source>
</evidence>
<dbReference type="EMBL" id="JAFNEN010000743">
    <property type="protein sequence ID" value="KAG8177852.1"/>
    <property type="molecule type" value="Genomic_DNA"/>
</dbReference>
<dbReference type="InterPro" id="IPR050514">
    <property type="entry name" value="WAP_four-disulfide_core"/>
</dbReference>
<dbReference type="PRINTS" id="PR00003">
    <property type="entry name" value="4DISULPHCORE"/>
</dbReference>
<comment type="function">
    <text evidence="1">Has antibacterial activity.</text>
</comment>
<evidence type="ECO:0000259" key="5">
    <source>
        <dbReference type="PROSITE" id="PS51390"/>
    </source>
</evidence>
<gene>
    <name evidence="6" type="ORF">JTE90_027118</name>
</gene>
<name>A0AAV6U088_9ARAC</name>
<dbReference type="GO" id="GO:0005615">
    <property type="term" value="C:extracellular space"/>
    <property type="evidence" value="ECO:0007669"/>
    <property type="project" value="TreeGrafter"/>
</dbReference>
<feature type="domain" description="WAP" evidence="5">
    <location>
        <begin position="86"/>
        <end position="139"/>
    </location>
</feature>
<dbReference type="GO" id="GO:0019731">
    <property type="term" value="P:antibacterial humoral response"/>
    <property type="evidence" value="ECO:0007669"/>
    <property type="project" value="TreeGrafter"/>
</dbReference>
<keyword evidence="3" id="KW-0732">Signal</keyword>
<dbReference type="GO" id="GO:0045087">
    <property type="term" value="P:innate immune response"/>
    <property type="evidence" value="ECO:0007669"/>
    <property type="project" value="TreeGrafter"/>
</dbReference>
<dbReference type="PANTHER" id="PTHR19441:SF30">
    <property type="entry name" value="ELAFIN"/>
    <property type="match status" value="1"/>
</dbReference>
<dbReference type="SMART" id="SM00217">
    <property type="entry name" value="WAP"/>
    <property type="match status" value="1"/>
</dbReference>